<organism evidence="1 2">
    <name type="scientific">Candidatus Desulfosporosinus infrequens</name>
    <dbReference type="NCBI Taxonomy" id="2043169"/>
    <lineage>
        <taxon>Bacteria</taxon>
        <taxon>Bacillati</taxon>
        <taxon>Bacillota</taxon>
        <taxon>Clostridia</taxon>
        <taxon>Eubacteriales</taxon>
        <taxon>Desulfitobacteriaceae</taxon>
        <taxon>Desulfosporosinus</taxon>
    </lineage>
</organism>
<gene>
    <name evidence="1" type="ORF">SBF1_920006</name>
</gene>
<dbReference type="Proteomes" id="UP000238916">
    <property type="component" value="Unassembled WGS sequence"/>
</dbReference>
<accession>A0A2U3LXK7</accession>
<evidence type="ECO:0000313" key="2">
    <source>
        <dbReference type="Proteomes" id="UP000238916"/>
    </source>
</evidence>
<evidence type="ECO:0000313" key="1">
    <source>
        <dbReference type="EMBL" id="SPF56502.1"/>
    </source>
</evidence>
<sequence length="106" mass="12227">MLKENTNIPLSNYARWALLKAWWVIISLELTSDGMTIRKNEGTGTLFCFLERNGIPVLAFPSWYGLVYKAVVYDIGKRYIYLSNRGFHKKMAFTRGGYHGTIRKST</sequence>
<reference evidence="2" key="1">
    <citation type="submission" date="2018-02" db="EMBL/GenBank/DDBJ databases">
        <authorList>
            <person name="Hausmann B."/>
        </authorList>
    </citation>
    <scope>NUCLEOTIDE SEQUENCE [LARGE SCALE GENOMIC DNA]</scope>
    <source>
        <strain evidence="2">Peat soil MAG SbF1</strain>
    </source>
</reference>
<dbReference type="EMBL" id="OMOF01000912">
    <property type="protein sequence ID" value="SPF56502.1"/>
    <property type="molecule type" value="Genomic_DNA"/>
</dbReference>
<proteinExistence type="predicted"/>
<name>A0A2U3LXK7_9FIRM</name>
<dbReference type="AlphaFoldDB" id="A0A2U3LXK7"/>
<protein>
    <submittedName>
        <fullName evidence="1">Uncharacterized protein</fullName>
    </submittedName>
</protein>